<evidence type="ECO:0000256" key="3">
    <source>
        <dbReference type="ARBA" id="ARBA00022806"/>
    </source>
</evidence>
<dbReference type="GO" id="GO:0055087">
    <property type="term" value="C:Ski complex"/>
    <property type="evidence" value="ECO:0007669"/>
    <property type="project" value="TreeGrafter"/>
</dbReference>
<dbReference type="Gene3D" id="1.10.3380.30">
    <property type="match status" value="1"/>
</dbReference>
<dbReference type="EMBL" id="JADIND010000151">
    <property type="protein sequence ID" value="MBO8431106.1"/>
    <property type="molecule type" value="Genomic_DNA"/>
</dbReference>
<dbReference type="GO" id="GO:0016787">
    <property type="term" value="F:hydrolase activity"/>
    <property type="evidence" value="ECO:0007669"/>
    <property type="project" value="UniProtKB-KW"/>
</dbReference>
<dbReference type="InterPro" id="IPR012961">
    <property type="entry name" value="Ski2/MTR4_C"/>
</dbReference>
<dbReference type="InterPro" id="IPR027417">
    <property type="entry name" value="P-loop_NTPase"/>
</dbReference>
<dbReference type="GO" id="GO:0070478">
    <property type="term" value="P:nuclear-transcribed mRNA catabolic process, 3'-5' exonucleolytic nonsense-mediated decay"/>
    <property type="evidence" value="ECO:0007669"/>
    <property type="project" value="TreeGrafter"/>
</dbReference>
<evidence type="ECO:0000256" key="2">
    <source>
        <dbReference type="ARBA" id="ARBA00022801"/>
    </source>
</evidence>
<evidence type="ECO:0000256" key="4">
    <source>
        <dbReference type="ARBA" id="ARBA00022840"/>
    </source>
</evidence>
<dbReference type="Pfam" id="PF00270">
    <property type="entry name" value="DEAD"/>
    <property type="match status" value="1"/>
</dbReference>
<dbReference type="GO" id="GO:0003676">
    <property type="term" value="F:nucleic acid binding"/>
    <property type="evidence" value="ECO:0007669"/>
    <property type="project" value="InterPro"/>
</dbReference>
<dbReference type="GO" id="GO:0005524">
    <property type="term" value="F:ATP binding"/>
    <property type="evidence" value="ECO:0007669"/>
    <property type="project" value="UniProtKB-KW"/>
</dbReference>
<protein>
    <submittedName>
        <fullName evidence="7">DEAD/DEAH box helicase</fullName>
    </submittedName>
</protein>
<accession>A0A9D9GZU7</accession>
<evidence type="ECO:0000259" key="5">
    <source>
        <dbReference type="PROSITE" id="PS51192"/>
    </source>
</evidence>
<organism evidence="7 8">
    <name type="scientific">Candidatus Scatousia excrementipullorum</name>
    <dbReference type="NCBI Taxonomy" id="2840936"/>
    <lineage>
        <taxon>Bacteria</taxon>
        <taxon>Candidatus Scatousia</taxon>
    </lineage>
</organism>
<dbReference type="Pfam" id="PF08148">
    <property type="entry name" value="DSHCT"/>
    <property type="match status" value="1"/>
</dbReference>
<evidence type="ECO:0000259" key="6">
    <source>
        <dbReference type="PROSITE" id="PS51194"/>
    </source>
</evidence>
<proteinExistence type="predicted"/>
<dbReference type="SMART" id="SM00487">
    <property type="entry name" value="DEXDc"/>
    <property type="match status" value="1"/>
</dbReference>
<evidence type="ECO:0000256" key="1">
    <source>
        <dbReference type="ARBA" id="ARBA00022741"/>
    </source>
</evidence>
<dbReference type="GO" id="GO:0004386">
    <property type="term" value="F:helicase activity"/>
    <property type="evidence" value="ECO:0007669"/>
    <property type="project" value="UniProtKB-KW"/>
</dbReference>
<dbReference type="AlphaFoldDB" id="A0A9D9GZU7"/>
<comment type="caution">
    <text evidence="7">The sequence shown here is derived from an EMBL/GenBank/DDBJ whole genome shotgun (WGS) entry which is preliminary data.</text>
</comment>
<dbReference type="Gene3D" id="3.40.50.300">
    <property type="entry name" value="P-loop containing nucleotide triphosphate hydrolases"/>
    <property type="match status" value="2"/>
</dbReference>
<dbReference type="CDD" id="cd18795">
    <property type="entry name" value="SF2_C_Ski2"/>
    <property type="match status" value="1"/>
</dbReference>
<dbReference type="PANTHER" id="PTHR12131">
    <property type="entry name" value="ATP-DEPENDENT RNA AND DNA HELICASE"/>
    <property type="match status" value="1"/>
</dbReference>
<reference evidence="7" key="2">
    <citation type="journal article" date="2021" name="PeerJ">
        <title>Extensive microbial diversity within the chicken gut microbiome revealed by metagenomics and culture.</title>
        <authorList>
            <person name="Gilroy R."/>
            <person name="Ravi A."/>
            <person name="Getino M."/>
            <person name="Pursley I."/>
            <person name="Horton D.L."/>
            <person name="Alikhan N.F."/>
            <person name="Baker D."/>
            <person name="Gharbi K."/>
            <person name="Hall N."/>
            <person name="Watson M."/>
            <person name="Adriaenssens E.M."/>
            <person name="Foster-Nyarko E."/>
            <person name="Jarju S."/>
            <person name="Secka A."/>
            <person name="Antonio M."/>
            <person name="Oren A."/>
            <person name="Chaudhuri R.R."/>
            <person name="La Ragione R."/>
            <person name="Hildebrand F."/>
            <person name="Pallen M.J."/>
        </authorList>
    </citation>
    <scope>NUCLEOTIDE SEQUENCE</scope>
    <source>
        <strain evidence="7">10192</strain>
    </source>
</reference>
<evidence type="ECO:0000313" key="7">
    <source>
        <dbReference type="EMBL" id="MBO8431106.1"/>
    </source>
</evidence>
<evidence type="ECO:0000313" key="8">
    <source>
        <dbReference type="Proteomes" id="UP000823632"/>
    </source>
</evidence>
<dbReference type="Proteomes" id="UP000823632">
    <property type="component" value="Unassembled WGS sequence"/>
</dbReference>
<dbReference type="PROSITE" id="PS51192">
    <property type="entry name" value="HELICASE_ATP_BIND_1"/>
    <property type="match status" value="1"/>
</dbReference>
<dbReference type="InterPro" id="IPR001650">
    <property type="entry name" value="Helicase_C-like"/>
</dbReference>
<keyword evidence="2" id="KW-0378">Hydrolase</keyword>
<feature type="domain" description="Helicase ATP-binding" evidence="5">
    <location>
        <begin position="83"/>
        <end position="246"/>
    </location>
</feature>
<keyword evidence="1" id="KW-0547">Nucleotide-binding</keyword>
<sequence length="786" mass="88828">MINKILPLSFDKKPIHQNSIQKTDPAIHIQYKPDVFLKNMALMSLNRLPNISFTGKSYEKTLEENYFKLPQGASPDIFQKASAANLYAGNDVLVTAPTGTGKTAIALYVITKNLEEGKKTFYTTPLKALSNEKFRNFQKIYGEENVGLITGDTKINKDAPIVIMTTEVYRNMIFGERFNEHNPILDNLKTVVFDELHYLGDLDRGGVWEQSIILSNPKTQLLSLSATVGNNEDVARWMAKSRGLGFSRPSSAALRPESSNSTFSHPMQNISGNTVTLINVPSKFRHVPLEFENVLMSGSKKQISKPKKDKHGNEIQDRRIPVPQNEDYQRMVTMLKKNDRLPAIFFVFNKKGSKAILEHLAKFGEKLNSDSEVEQIKETIERYKSEGKYLGETLNMKALYKGYAIHNAGLLPTQKELIEELFQRKLVKVAIATETLSAGINMPARTTVISSYMKPTSDPDAVGGRRELTPNEFHQMAGRAGRRGIDKIGYCYTMSMDSNQKAEFDYLINSEPNELKSAFNPDYSFVAGYYDSCKTDDFIKEIADKSFYTYDRNGDISAKKSKEFLKNFGTKRKVLRKFDYLDSAHNLSTKGKLLAKLNGYEQIPVIEAVVTQKFGGMSPVELAAAVGTMANIQIKYKPKNPVGDIKEKPKFTHPNVIIDYFVTMQENVLKKYNDDMAKIDEDFREVEIDTRATNHIYDWAALNNENPDSTGNWAKLIENSKANPIRDEGTLFKEITMTADLLKQIMEISEEGLYLAENKLEARYYSELKETAKEAVKLIAREPVTA</sequence>
<keyword evidence="3 7" id="KW-0347">Helicase</keyword>
<dbReference type="SMART" id="SM00490">
    <property type="entry name" value="HELICc"/>
    <property type="match status" value="1"/>
</dbReference>
<dbReference type="SMART" id="SM01142">
    <property type="entry name" value="DSHCT"/>
    <property type="match status" value="1"/>
</dbReference>
<dbReference type="InterPro" id="IPR011545">
    <property type="entry name" value="DEAD/DEAH_box_helicase_dom"/>
</dbReference>
<gene>
    <name evidence="7" type="ORF">IAC76_06930</name>
</gene>
<dbReference type="InterPro" id="IPR014001">
    <property type="entry name" value="Helicase_ATP-bd"/>
</dbReference>
<dbReference type="InterPro" id="IPR050699">
    <property type="entry name" value="RNA-DNA_Helicase"/>
</dbReference>
<reference evidence="7" key="1">
    <citation type="submission" date="2020-10" db="EMBL/GenBank/DDBJ databases">
        <authorList>
            <person name="Gilroy R."/>
        </authorList>
    </citation>
    <scope>NUCLEOTIDE SEQUENCE</scope>
    <source>
        <strain evidence="7">10192</strain>
    </source>
</reference>
<name>A0A9D9GZU7_9BACT</name>
<keyword evidence="4" id="KW-0067">ATP-binding</keyword>
<dbReference type="Pfam" id="PF00271">
    <property type="entry name" value="Helicase_C"/>
    <property type="match status" value="1"/>
</dbReference>
<feature type="domain" description="Helicase C-terminal" evidence="6">
    <location>
        <begin position="340"/>
        <end position="523"/>
    </location>
</feature>
<dbReference type="PROSITE" id="PS51194">
    <property type="entry name" value="HELICASE_CTER"/>
    <property type="match status" value="1"/>
</dbReference>
<dbReference type="PANTHER" id="PTHR12131:SF1">
    <property type="entry name" value="ATP-DEPENDENT RNA HELICASE SUPV3L1, MITOCHONDRIAL-RELATED"/>
    <property type="match status" value="1"/>
</dbReference>
<dbReference type="SUPFAM" id="SSF52540">
    <property type="entry name" value="P-loop containing nucleoside triphosphate hydrolases"/>
    <property type="match status" value="1"/>
</dbReference>